<reference evidence="5" key="1">
    <citation type="journal article" date="2020" name="Stud. Mycol.">
        <title>101 Dothideomycetes genomes: a test case for predicting lifestyles and emergence of pathogens.</title>
        <authorList>
            <person name="Haridas S."/>
            <person name="Albert R."/>
            <person name="Binder M."/>
            <person name="Bloem J."/>
            <person name="Labutti K."/>
            <person name="Salamov A."/>
            <person name="Andreopoulos B."/>
            <person name="Baker S."/>
            <person name="Barry K."/>
            <person name="Bills G."/>
            <person name="Bluhm B."/>
            <person name="Cannon C."/>
            <person name="Castanera R."/>
            <person name="Culley D."/>
            <person name="Daum C."/>
            <person name="Ezra D."/>
            <person name="Gonzalez J."/>
            <person name="Henrissat B."/>
            <person name="Kuo A."/>
            <person name="Liang C."/>
            <person name="Lipzen A."/>
            <person name="Lutzoni F."/>
            <person name="Magnuson J."/>
            <person name="Mondo S."/>
            <person name="Nolan M."/>
            <person name="Ohm R."/>
            <person name="Pangilinan J."/>
            <person name="Park H.-J."/>
            <person name="Ramirez L."/>
            <person name="Alfaro M."/>
            <person name="Sun H."/>
            <person name="Tritt A."/>
            <person name="Yoshinaga Y."/>
            <person name="Zwiers L.-H."/>
            <person name="Turgeon B."/>
            <person name="Goodwin S."/>
            <person name="Spatafora J."/>
            <person name="Crous P."/>
            <person name="Grigoriev I."/>
        </authorList>
    </citation>
    <scope>NUCLEOTIDE SEQUENCE</scope>
    <source>
        <strain evidence="5">CBS 123094</strain>
    </source>
</reference>
<name>A0A6A5X3J4_9PLEO</name>
<dbReference type="EMBL" id="ML977557">
    <property type="protein sequence ID" value="KAF2007485.1"/>
    <property type="molecule type" value="Genomic_DNA"/>
</dbReference>
<evidence type="ECO:0000256" key="2">
    <source>
        <dbReference type="SAM" id="MobiDB-lite"/>
    </source>
</evidence>
<feature type="chain" id="PRO_5025539148" description="FAD-binding FR-type domain-containing protein" evidence="3">
    <location>
        <begin position="25"/>
        <end position="319"/>
    </location>
</feature>
<accession>A0A6A5X3J4</accession>
<dbReference type="PANTHER" id="PTHR32361:SF9">
    <property type="entry name" value="FERRIC REDUCTASE TRANSMEMBRANE COMPONENT 3-RELATED"/>
    <property type="match status" value="1"/>
</dbReference>
<dbReference type="GO" id="GO:0015677">
    <property type="term" value="P:copper ion import"/>
    <property type="evidence" value="ECO:0007669"/>
    <property type="project" value="TreeGrafter"/>
</dbReference>
<dbReference type="CDD" id="cd06186">
    <property type="entry name" value="NOX_Duox_like_FAD_NADP"/>
    <property type="match status" value="1"/>
</dbReference>
<evidence type="ECO:0000313" key="6">
    <source>
        <dbReference type="Proteomes" id="UP000799779"/>
    </source>
</evidence>
<feature type="signal peptide" evidence="3">
    <location>
        <begin position="1"/>
        <end position="24"/>
    </location>
</feature>
<feature type="region of interest" description="Disordered" evidence="2">
    <location>
        <begin position="94"/>
        <end position="119"/>
    </location>
</feature>
<evidence type="ECO:0000259" key="4">
    <source>
        <dbReference type="PROSITE" id="PS51384"/>
    </source>
</evidence>
<dbReference type="InterPro" id="IPR017927">
    <property type="entry name" value="FAD-bd_FR_type"/>
</dbReference>
<proteinExistence type="predicted"/>
<dbReference type="GO" id="GO:0000293">
    <property type="term" value="F:ferric-chelate reductase activity"/>
    <property type="evidence" value="ECO:0007669"/>
    <property type="project" value="TreeGrafter"/>
</dbReference>
<dbReference type="OrthoDB" id="167398at2759"/>
<feature type="region of interest" description="Disordered" evidence="2">
    <location>
        <begin position="300"/>
        <end position="319"/>
    </location>
</feature>
<feature type="compositionally biased region" description="Polar residues" evidence="2">
    <location>
        <begin position="107"/>
        <end position="119"/>
    </location>
</feature>
<sequence length="319" mass="35034">MGVLTVPRILAVWFFECLIRVVRLTVNGMQRSIITNIGDHHVRIDVLSIRTSGKPGKHIYVYFPTLNPLFPWQNRPFSVCSTALLPAKRHLSNPGNSLPADSGADVETNNRTVKGSPVHDNTPSAGGITLYVRKSTGLSKPLQTHGGLLTLLDGPYRNNDPDEVLKCDRLLLLAGGIGIIGTLVFLHAHPTVKIAFSLKREHEAVLQDLMPMFNGIESDIQVGERLNLTGVLHQEADNGYVKVEVVACGLGEFVDTVRAEVAKLGRRSKTTLVAGFFGQKFTGKNDHFELFIQRSALYIDESDSPPESPSPRPQLEIES</sequence>
<evidence type="ECO:0000256" key="1">
    <source>
        <dbReference type="ARBA" id="ARBA00022448"/>
    </source>
</evidence>
<dbReference type="GO" id="GO:0005886">
    <property type="term" value="C:plasma membrane"/>
    <property type="evidence" value="ECO:0007669"/>
    <property type="project" value="TreeGrafter"/>
</dbReference>
<dbReference type="InterPro" id="IPR051410">
    <property type="entry name" value="Ferric/Cupric_Reductase"/>
</dbReference>
<evidence type="ECO:0000256" key="3">
    <source>
        <dbReference type="SAM" id="SignalP"/>
    </source>
</evidence>
<dbReference type="Proteomes" id="UP000799779">
    <property type="component" value="Unassembled WGS sequence"/>
</dbReference>
<dbReference type="GO" id="GO:0006826">
    <property type="term" value="P:iron ion transport"/>
    <property type="evidence" value="ECO:0007669"/>
    <property type="project" value="TreeGrafter"/>
</dbReference>
<dbReference type="PANTHER" id="PTHR32361">
    <property type="entry name" value="FERRIC/CUPRIC REDUCTASE TRANSMEMBRANE COMPONENT"/>
    <property type="match status" value="1"/>
</dbReference>
<keyword evidence="6" id="KW-1185">Reference proteome</keyword>
<gene>
    <name evidence="5" type="ORF">P154DRAFT_569360</name>
</gene>
<keyword evidence="3" id="KW-0732">Signal</keyword>
<dbReference type="PROSITE" id="PS51384">
    <property type="entry name" value="FAD_FR"/>
    <property type="match status" value="1"/>
</dbReference>
<protein>
    <recommendedName>
        <fullName evidence="4">FAD-binding FR-type domain-containing protein</fullName>
    </recommendedName>
</protein>
<keyword evidence="1" id="KW-0813">Transport</keyword>
<evidence type="ECO:0000313" key="5">
    <source>
        <dbReference type="EMBL" id="KAF2007485.1"/>
    </source>
</evidence>
<dbReference type="GO" id="GO:0006879">
    <property type="term" value="P:intracellular iron ion homeostasis"/>
    <property type="evidence" value="ECO:0007669"/>
    <property type="project" value="TreeGrafter"/>
</dbReference>
<feature type="domain" description="FAD-binding FR-type" evidence="4">
    <location>
        <begin position="11"/>
        <end position="162"/>
    </location>
</feature>
<organism evidence="5 6">
    <name type="scientific">Amniculicola lignicola CBS 123094</name>
    <dbReference type="NCBI Taxonomy" id="1392246"/>
    <lineage>
        <taxon>Eukaryota</taxon>
        <taxon>Fungi</taxon>
        <taxon>Dikarya</taxon>
        <taxon>Ascomycota</taxon>
        <taxon>Pezizomycotina</taxon>
        <taxon>Dothideomycetes</taxon>
        <taxon>Pleosporomycetidae</taxon>
        <taxon>Pleosporales</taxon>
        <taxon>Amniculicolaceae</taxon>
        <taxon>Amniculicola</taxon>
    </lineage>
</organism>
<dbReference type="AlphaFoldDB" id="A0A6A5X3J4"/>